<dbReference type="PANTHER" id="PTHR30520">
    <property type="entry name" value="FORMATE TRANSPORTER-RELATED"/>
    <property type="match status" value="1"/>
</dbReference>
<gene>
    <name evidence="7" type="ORF">SAMN02745725_00286</name>
</gene>
<dbReference type="GO" id="GO:0015499">
    <property type="term" value="F:formate transmembrane transporter activity"/>
    <property type="evidence" value="ECO:0007669"/>
    <property type="project" value="TreeGrafter"/>
</dbReference>
<dbReference type="EMBL" id="FQYQ01000001">
    <property type="protein sequence ID" value="SHI37505.1"/>
    <property type="molecule type" value="Genomic_DNA"/>
</dbReference>
<dbReference type="OrthoDB" id="9786493at2"/>
<feature type="transmembrane region" description="Helical" evidence="6">
    <location>
        <begin position="31"/>
        <end position="47"/>
    </location>
</feature>
<keyword evidence="8" id="KW-1185">Reference proteome</keyword>
<feature type="transmembrane region" description="Helical" evidence="6">
    <location>
        <begin position="180"/>
        <end position="202"/>
    </location>
</feature>
<dbReference type="InterPro" id="IPR000292">
    <property type="entry name" value="For/NO2_transpt"/>
</dbReference>
<keyword evidence="4 6" id="KW-0472">Membrane</keyword>
<evidence type="ECO:0000313" key="7">
    <source>
        <dbReference type="EMBL" id="SHI37505.1"/>
    </source>
</evidence>
<protein>
    <submittedName>
        <fullName evidence="7">Formate/nitrite transporter FocA, FNT family</fullName>
    </submittedName>
</protein>
<evidence type="ECO:0000256" key="4">
    <source>
        <dbReference type="ARBA" id="ARBA00023136"/>
    </source>
</evidence>
<dbReference type="RefSeq" id="WP_072911427.1">
    <property type="nucleotide sequence ID" value="NZ_FQYQ01000001.1"/>
</dbReference>
<evidence type="ECO:0000256" key="2">
    <source>
        <dbReference type="ARBA" id="ARBA00022692"/>
    </source>
</evidence>
<dbReference type="PANTHER" id="PTHR30520:SF6">
    <property type="entry name" value="FORMATE_NITRATE FAMILY TRANSPORTER (EUROFUNG)"/>
    <property type="match status" value="1"/>
</dbReference>
<dbReference type="Gene3D" id="1.20.1080.10">
    <property type="entry name" value="Glycerol uptake facilitator protein"/>
    <property type="match status" value="1"/>
</dbReference>
<feature type="transmembrane region" description="Helical" evidence="6">
    <location>
        <begin position="142"/>
        <end position="160"/>
    </location>
</feature>
<organism evidence="7 8">
    <name type="scientific">Pseudobutyrivibrio xylanivorans DSM 14809</name>
    <dbReference type="NCBI Taxonomy" id="1123012"/>
    <lineage>
        <taxon>Bacteria</taxon>
        <taxon>Bacillati</taxon>
        <taxon>Bacillota</taxon>
        <taxon>Clostridia</taxon>
        <taxon>Lachnospirales</taxon>
        <taxon>Lachnospiraceae</taxon>
        <taxon>Pseudobutyrivibrio</taxon>
    </lineage>
</organism>
<dbReference type="InterPro" id="IPR023271">
    <property type="entry name" value="Aquaporin-like"/>
</dbReference>
<evidence type="ECO:0000256" key="1">
    <source>
        <dbReference type="ARBA" id="ARBA00004141"/>
    </source>
</evidence>
<reference evidence="7 8" key="1">
    <citation type="submission" date="2016-11" db="EMBL/GenBank/DDBJ databases">
        <authorList>
            <person name="Jaros S."/>
            <person name="Januszkiewicz K."/>
            <person name="Wedrychowicz H."/>
        </authorList>
    </citation>
    <scope>NUCLEOTIDE SEQUENCE [LARGE SCALE GENOMIC DNA]</scope>
    <source>
        <strain evidence="7 8">DSM 14809</strain>
    </source>
</reference>
<dbReference type="Pfam" id="PF01226">
    <property type="entry name" value="Form_Nir_trans"/>
    <property type="match status" value="1"/>
</dbReference>
<accession>A0A1M6AM19</accession>
<keyword evidence="3 6" id="KW-1133">Transmembrane helix</keyword>
<feature type="transmembrane region" description="Helical" evidence="6">
    <location>
        <begin position="68"/>
        <end position="89"/>
    </location>
</feature>
<dbReference type="GO" id="GO:0005886">
    <property type="term" value="C:plasma membrane"/>
    <property type="evidence" value="ECO:0007669"/>
    <property type="project" value="TreeGrafter"/>
</dbReference>
<dbReference type="AlphaFoldDB" id="A0A1M6AM19"/>
<proteinExistence type="inferred from homology"/>
<feature type="transmembrane region" description="Helical" evidence="6">
    <location>
        <begin position="7"/>
        <end position="25"/>
    </location>
</feature>
<dbReference type="Proteomes" id="UP000184185">
    <property type="component" value="Unassembled WGS sequence"/>
</dbReference>
<name>A0A1M6AM19_PSEXY</name>
<evidence type="ECO:0000256" key="5">
    <source>
        <dbReference type="ARBA" id="ARBA00049660"/>
    </source>
</evidence>
<sequence length="205" mass="22752">MDYKKTILTSILAGFSIGLGGMIFLSVDNKIVGSALFSIGLFLVLTMRFSLFTGKVSYLLEGNFEKNVINIVLIWCGNFIGSFILAFIIKNSRVYGGLYEKAVGLCQIKNQDSYLSLFMLGIICNIFIFIGVDEYKKNEHVLGKYMAIILSVMGFILVGSEHCVADMFYYNMSGSYSKEMFIRLLIITIGNAVGGIAANHFVKKC</sequence>
<evidence type="ECO:0000256" key="6">
    <source>
        <dbReference type="SAM" id="Phobius"/>
    </source>
</evidence>
<keyword evidence="2 6" id="KW-0812">Transmembrane</keyword>
<comment type="similarity">
    <text evidence="5">Belongs to the FNT transporter (TC 1.A.16) family.</text>
</comment>
<dbReference type="STRING" id="185007.SAMN02910350_00831"/>
<comment type="subcellular location">
    <subcellularLocation>
        <location evidence="1">Membrane</location>
        <topology evidence="1">Multi-pass membrane protein</topology>
    </subcellularLocation>
</comment>
<feature type="transmembrane region" description="Helical" evidence="6">
    <location>
        <begin position="113"/>
        <end position="130"/>
    </location>
</feature>
<evidence type="ECO:0000256" key="3">
    <source>
        <dbReference type="ARBA" id="ARBA00022989"/>
    </source>
</evidence>
<evidence type="ECO:0000313" key="8">
    <source>
        <dbReference type="Proteomes" id="UP000184185"/>
    </source>
</evidence>